<evidence type="ECO:0000313" key="3">
    <source>
        <dbReference type="Proteomes" id="UP001142175"/>
    </source>
</evidence>
<dbReference type="AlphaFoldDB" id="A0A9X2T0A8"/>
<feature type="chain" id="PRO_5040776745" description="Bacterial surface antigen (D15) domain-containing protein" evidence="1">
    <location>
        <begin position="20"/>
        <end position="435"/>
    </location>
</feature>
<name>A0A9X2T0A8_9BACT</name>
<keyword evidence="1" id="KW-0732">Signal</keyword>
<feature type="signal peptide" evidence="1">
    <location>
        <begin position="1"/>
        <end position="19"/>
    </location>
</feature>
<reference evidence="2" key="1">
    <citation type="submission" date="2022-08" db="EMBL/GenBank/DDBJ databases">
        <authorList>
            <person name="Zhang D."/>
        </authorList>
    </citation>
    <scope>NUCLEOTIDE SEQUENCE</scope>
    <source>
        <strain evidence="2">XJ19-11</strain>
    </source>
</reference>
<keyword evidence="3" id="KW-1185">Reference proteome</keyword>
<accession>A0A9X2T0A8</accession>
<gene>
    <name evidence="2" type="ORF">NU887_06550</name>
</gene>
<organism evidence="2 3">
    <name type="scientific">Aquiflexum gelatinilyticum</name>
    <dbReference type="NCBI Taxonomy" id="2961943"/>
    <lineage>
        <taxon>Bacteria</taxon>
        <taxon>Pseudomonadati</taxon>
        <taxon>Bacteroidota</taxon>
        <taxon>Cytophagia</taxon>
        <taxon>Cytophagales</taxon>
        <taxon>Cyclobacteriaceae</taxon>
        <taxon>Aquiflexum</taxon>
    </lineage>
</organism>
<dbReference type="Proteomes" id="UP001142175">
    <property type="component" value="Unassembled WGS sequence"/>
</dbReference>
<evidence type="ECO:0008006" key="4">
    <source>
        <dbReference type="Google" id="ProtNLM"/>
    </source>
</evidence>
<dbReference type="EMBL" id="JANSUY010000003">
    <property type="protein sequence ID" value="MCR9014691.1"/>
    <property type="molecule type" value="Genomic_DNA"/>
</dbReference>
<evidence type="ECO:0000313" key="2">
    <source>
        <dbReference type="EMBL" id="MCR9014691.1"/>
    </source>
</evidence>
<protein>
    <recommendedName>
        <fullName evidence="4">Bacterial surface antigen (D15) domain-containing protein</fullName>
    </recommendedName>
</protein>
<evidence type="ECO:0000256" key="1">
    <source>
        <dbReference type="SAM" id="SignalP"/>
    </source>
</evidence>
<proteinExistence type="predicted"/>
<sequence length="435" mass="48945">MRLFLVLFLSCSFGFTAFSQSPKSNRTTMYMTYGKTGANLREFNQMLSGKGLSPMRNSYSNLSFGYLTRFNDFIIGLELFQNSGPKSIFDGYQIDYHTTRFYVNVGFAFTEEGNFQLIHYMSVGTGFLNFQMLKENPAENLGEFFENPEHGFILRDGNLHKGTLNMTGFLTEIGFQMSYDFPIPGRGEAIELLARFGYSFSPFEDSWKLNGIRFNSAQSGAFLRLGAGLTIPDHNFFYKDAAIGAHLLYGFHFTKPDRFNAILQEKGLTPFKGRPNNIGLKVLGESKGFLYGIDFYNLGLSGEADESKSHTLNSLRVYGNVGLKFFERRNLELGGTGGLGYGNIRYSLISNEKPDFPRLFEEPIHDAFLRKGGLMAKPEVFVAYGIPLSPNHSSKIMFGINGGYEIPLANYKLLDLPMSDYISNPYFQVSVGIKH</sequence>
<comment type="caution">
    <text evidence="2">The sequence shown here is derived from an EMBL/GenBank/DDBJ whole genome shotgun (WGS) entry which is preliminary data.</text>
</comment>
<dbReference type="RefSeq" id="WP_258422572.1">
    <property type="nucleotide sequence ID" value="NZ_JANSUY010000003.1"/>
</dbReference>